<evidence type="ECO:0000313" key="1">
    <source>
        <dbReference type="EMBL" id="OMG55007.1"/>
    </source>
</evidence>
<name>A0A1R1I8K9_9RHOO</name>
<dbReference type="Proteomes" id="UP000187526">
    <property type="component" value="Unassembled WGS sequence"/>
</dbReference>
<dbReference type="AlphaFoldDB" id="A0A1R1I8K9"/>
<sequence length="206" mass="22553">MNRHLNIQTSHGTLLGHLALPDNPRSLVLLARVLPFAVDDPLATNLFNRGHAVLGMELISERERHFVDATQDVSRLARRMTDMLDLIRRDGDMQALPLAIHASGEVTPAAIRVAALRDTQVNAVAGHGGLVDRAGLQALEMLVAPLLMLYDKDDQGAQASWQRAQSHFNCLTEMHLLQAGEDQGERVSAWFARHAGRSSGMTGELT</sequence>
<dbReference type="RefSeq" id="WP_076093614.1">
    <property type="nucleotide sequence ID" value="NZ_MTHD01000002.1"/>
</dbReference>
<keyword evidence="2" id="KW-1185">Reference proteome</keyword>
<evidence type="ECO:0000313" key="2">
    <source>
        <dbReference type="Proteomes" id="UP000187526"/>
    </source>
</evidence>
<dbReference type="OrthoDB" id="9179889at2"/>
<dbReference type="InterPro" id="IPR029058">
    <property type="entry name" value="AB_hydrolase_fold"/>
</dbReference>
<proteinExistence type="predicted"/>
<organism evidence="1 2">
    <name type="scientific">Azonexus hydrophilus</name>
    <dbReference type="NCBI Taxonomy" id="418702"/>
    <lineage>
        <taxon>Bacteria</taxon>
        <taxon>Pseudomonadati</taxon>
        <taxon>Pseudomonadota</taxon>
        <taxon>Betaproteobacteria</taxon>
        <taxon>Rhodocyclales</taxon>
        <taxon>Azonexaceae</taxon>
        <taxon>Azonexus</taxon>
    </lineage>
</organism>
<protein>
    <submittedName>
        <fullName evidence="1">Uncharacterized protein</fullName>
    </submittedName>
</protein>
<reference evidence="1 2" key="1">
    <citation type="submission" date="2016-10" db="EMBL/GenBank/DDBJ databases">
        <title>Alkaliphiles isolated from bioreactors.</title>
        <authorList>
            <person name="Salah Z."/>
            <person name="Rout S.P."/>
            <person name="Humphreys P.N."/>
        </authorList>
    </citation>
    <scope>NUCLEOTIDE SEQUENCE [LARGE SCALE GENOMIC DNA]</scope>
    <source>
        <strain evidence="1 2">ZS02</strain>
    </source>
</reference>
<gene>
    <name evidence="1" type="ORF">BJN45_07595</name>
</gene>
<accession>A0A1R1I8K9</accession>
<dbReference type="Gene3D" id="3.40.50.1820">
    <property type="entry name" value="alpha/beta hydrolase"/>
    <property type="match status" value="1"/>
</dbReference>
<comment type="caution">
    <text evidence="1">The sequence shown here is derived from an EMBL/GenBank/DDBJ whole genome shotgun (WGS) entry which is preliminary data.</text>
</comment>
<dbReference type="STRING" id="418702.BJN45_07595"/>
<dbReference type="EMBL" id="MTHD01000002">
    <property type="protein sequence ID" value="OMG55007.1"/>
    <property type="molecule type" value="Genomic_DNA"/>
</dbReference>